<evidence type="ECO:0000313" key="2">
    <source>
        <dbReference type="EMBL" id="OGM05993.1"/>
    </source>
</evidence>
<dbReference type="Pfam" id="PF13411">
    <property type="entry name" value="MerR_1"/>
    <property type="match status" value="1"/>
</dbReference>
<dbReference type="GO" id="GO:0006355">
    <property type="term" value="P:regulation of DNA-templated transcription"/>
    <property type="evidence" value="ECO:0007669"/>
    <property type="project" value="InterPro"/>
</dbReference>
<feature type="domain" description="HTH merR-type" evidence="1">
    <location>
        <begin position="11"/>
        <end position="63"/>
    </location>
</feature>
<dbReference type="STRING" id="1817813.A2008_04180"/>
<dbReference type="GO" id="GO:0003677">
    <property type="term" value="F:DNA binding"/>
    <property type="evidence" value="ECO:0007669"/>
    <property type="project" value="InterPro"/>
</dbReference>
<comment type="caution">
    <text evidence="2">The sequence shown here is derived from an EMBL/GenBank/DDBJ whole genome shotgun (WGS) entry which is preliminary data.</text>
</comment>
<dbReference type="InterPro" id="IPR009061">
    <property type="entry name" value="DNA-bd_dom_put_sf"/>
</dbReference>
<name>A0A1F7WT83_9BACT</name>
<accession>A0A1F7WT83</accession>
<dbReference type="SUPFAM" id="SSF46955">
    <property type="entry name" value="Putative DNA-binding domain"/>
    <property type="match status" value="1"/>
</dbReference>
<dbReference type="EMBL" id="MGFH01000085">
    <property type="protein sequence ID" value="OGM05993.1"/>
    <property type="molecule type" value="Genomic_DNA"/>
</dbReference>
<gene>
    <name evidence="2" type="ORF">A2008_04180</name>
</gene>
<dbReference type="Gene3D" id="1.10.1660.10">
    <property type="match status" value="1"/>
</dbReference>
<reference evidence="2 3" key="1">
    <citation type="journal article" date="2016" name="Nat. Commun.">
        <title>Thousands of microbial genomes shed light on interconnected biogeochemical processes in an aquifer system.</title>
        <authorList>
            <person name="Anantharaman K."/>
            <person name="Brown C.T."/>
            <person name="Hug L.A."/>
            <person name="Sharon I."/>
            <person name="Castelle C.J."/>
            <person name="Probst A.J."/>
            <person name="Thomas B.C."/>
            <person name="Singh A."/>
            <person name="Wilkins M.J."/>
            <person name="Karaoz U."/>
            <person name="Brodie E.L."/>
            <person name="Williams K.H."/>
            <person name="Hubbard S.S."/>
            <person name="Banfield J.F."/>
        </authorList>
    </citation>
    <scope>NUCLEOTIDE SEQUENCE [LARGE SCALE GENOMIC DNA]</scope>
</reference>
<dbReference type="InterPro" id="IPR000551">
    <property type="entry name" value="MerR-type_HTH_dom"/>
</dbReference>
<proteinExistence type="predicted"/>
<evidence type="ECO:0000313" key="3">
    <source>
        <dbReference type="Proteomes" id="UP000178735"/>
    </source>
</evidence>
<dbReference type="Proteomes" id="UP000178735">
    <property type="component" value="Unassembled WGS sequence"/>
</dbReference>
<protein>
    <recommendedName>
        <fullName evidence="1">HTH merR-type domain-containing protein</fullName>
    </recommendedName>
</protein>
<evidence type="ECO:0000259" key="1">
    <source>
        <dbReference type="Pfam" id="PF13411"/>
    </source>
</evidence>
<dbReference type="AlphaFoldDB" id="A0A1F7WT83"/>
<organism evidence="2 3">
    <name type="scientific">Candidatus Wallbacteria bacterium GWC2_49_35</name>
    <dbReference type="NCBI Taxonomy" id="1817813"/>
    <lineage>
        <taxon>Bacteria</taxon>
        <taxon>Candidatus Walliibacteriota</taxon>
    </lineage>
</organism>
<sequence>MINETKPNDNYSIKDLAGRTGMSVKIVRHYLDKYSLEENCADSLNYESFGEKHVKMLKLIKEVNKSRYFSQPLASYYIQQIKTNSQYARFPQDCEETLNKLGTLIREIKEIG</sequence>